<evidence type="ECO:0000259" key="7">
    <source>
        <dbReference type="Pfam" id="PF02911"/>
    </source>
</evidence>
<feature type="domain" description="Formyl transferase N-terminal" evidence="6">
    <location>
        <begin position="8"/>
        <end position="187"/>
    </location>
</feature>
<dbReference type="CDD" id="cd08646">
    <property type="entry name" value="FMT_core_Met-tRNA-FMT_N"/>
    <property type="match status" value="1"/>
</dbReference>
<proteinExistence type="inferred from homology"/>
<comment type="catalytic activity">
    <reaction evidence="5">
        <text>L-methionyl-tRNA(fMet) + (6R)-10-formyltetrahydrofolate = N-formyl-L-methionyl-tRNA(fMet) + (6S)-5,6,7,8-tetrahydrofolate + H(+)</text>
        <dbReference type="Rhea" id="RHEA:24380"/>
        <dbReference type="Rhea" id="RHEA-COMP:9952"/>
        <dbReference type="Rhea" id="RHEA-COMP:9953"/>
        <dbReference type="ChEBI" id="CHEBI:15378"/>
        <dbReference type="ChEBI" id="CHEBI:57453"/>
        <dbReference type="ChEBI" id="CHEBI:78530"/>
        <dbReference type="ChEBI" id="CHEBI:78844"/>
        <dbReference type="ChEBI" id="CHEBI:195366"/>
        <dbReference type="EC" id="2.1.2.9"/>
    </reaction>
</comment>
<keyword evidence="3 5" id="KW-0808">Transferase</keyword>
<dbReference type="InterPro" id="IPR036477">
    <property type="entry name" value="Formyl_transf_N_sf"/>
</dbReference>
<comment type="similarity">
    <text evidence="1 5">Belongs to the Fmt family.</text>
</comment>
<dbReference type="Gene3D" id="3.40.50.12230">
    <property type="match status" value="1"/>
</dbReference>
<dbReference type="GO" id="GO:0005829">
    <property type="term" value="C:cytosol"/>
    <property type="evidence" value="ECO:0007669"/>
    <property type="project" value="TreeGrafter"/>
</dbReference>
<evidence type="ECO:0000256" key="3">
    <source>
        <dbReference type="ARBA" id="ARBA00022679"/>
    </source>
</evidence>
<accession>A0A0G1X8C9</accession>
<dbReference type="AlphaFoldDB" id="A0A0G1X8C9"/>
<dbReference type="NCBIfam" id="TIGR00460">
    <property type="entry name" value="fmt"/>
    <property type="match status" value="1"/>
</dbReference>
<comment type="function">
    <text evidence="5">Attaches a formyl group to the free amino group of methionyl-tRNA(fMet). The formyl group appears to play a dual role in the initiator identity of N-formylmethionyl-tRNA by promoting its recognition by IF2 and preventing the misappropriation of this tRNA by the elongation apparatus.</text>
</comment>
<comment type="caution">
    <text evidence="5">Lacks conserved residue(s) required for the propagation of feature annotation.</text>
</comment>
<dbReference type="PANTHER" id="PTHR11138">
    <property type="entry name" value="METHIONYL-TRNA FORMYLTRANSFERASE"/>
    <property type="match status" value="1"/>
</dbReference>
<dbReference type="SUPFAM" id="SSF50486">
    <property type="entry name" value="FMT C-terminal domain-like"/>
    <property type="match status" value="1"/>
</dbReference>
<dbReference type="EC" id="2.1.2.9" evidence="2 5"/>
<evidence type="ECO:0000313" key="8">
    <source>
        <dbReference type="EMBL" id="KKW27070.1"/>
    </source>
</evidence>
<keyword evidence="4 5" id="KW-0648">Protein biosynthesis</keyword>
<evidence type="ECO:0000259" key="6">
    <source>
        <dbReference type="Pfam" id="PF00551"/>
    </source>
</evidence>
<dbReference type="EMBL" id="LCRB01000001">
    <property type="protein sequence ID" value="KKW27070.1"/>
    <property type="molecule type" value="Genomic_DNA"/>
</dbReference>
<evidence type="ECO:0000256" key="1">
    <source>
        <dbReference type="ARBA" id="ARBA00010699"/>
    </source>
</evidence>
<sequence length="311" mass="33372">MNKSSTHRVIFMGTPEFAVPSLRALIDSPQFEVVAVVTQPDKPTGRKQVITPSPVKALAQEQGIAVLQPDKVKTNPDFWQKLRGLNPDVMVVAAYGKILPQEVLDIPPKGIVNVHASLSPKYRGASPIASAILNGDTQTGVTIMKLVLAMDKGPIIGQSEPVDIDPTDTTGSLTAKLAQTGADALLRYLSRYLDGELTPTPQDDSQATYTKLLDKSVGQIDWHENEELIARQVRAYSPWPSAYTTLGGMSVKILSAEVAPIDNPTGHITKIGQDMFIGRLKISQLQPAGGKAMAGSAFLAGHSEIISTFVL</sequence>
<dbReference type="PANTHER" id="PTHR11138:SF5">
    <property type="entry name" value="METHIONYL-TRNA FORMYLTRANSFERASE, MITOCHONDRIAL"/>
    <property type="match status" value="1"/>
</dbReference>
<evidence type="ECO:0000256" key="4">
    <source>
        <dbReference type="ARBA" id="ARBA00022917"/>
    </source>
</evidence>
<dbReference type="Pfam" id="PF02911">
    <property type="entry name" value="Formyl_trans_C"/>
    <property type="match status" value="1"/>
</dbReference>
<feature type="domain" description="Formyl transferase C-terminal" evidence="7">
    <location>
        <begin position="214"/>
        <end position="302"/>
    </location>
</feature>
<evidence type="ECO:0000313" key="9">
    <source>
        <dbReference type="Proteomes" id="UP000034913"/>
    </source>
</evidence>
<dbReference type="InterPro" id="IPR011034">
    <property type="entry name" value="Formyl_transferase-like_C_sf"/>
</dbReference>
<evidence type="ECO:0000256" key="2">
    <source>
        <dbReference type="ARBA" id="ARBA00012261"/>
    </source>
</evidence>
<dbReference type="PATRIC" id="fig|1620414.3.peg.6"/>
<dbReference type="InterPro" id="IPR041711">
    <property type="entry name" value="Met-tRNA-FMT_N"/>
</dbReference>
<reference evidence="8 9" key="1">
    <citation type="journal article" date="2015" name="Nature">
        <title>rRNA introns, odd ribosomes, and small enigmatic genomes across a large radiation of phyla.</title>
        <authorList>
            <person name="Brown C.T."/>
            <person name="Hug L.A."/>
            <person name="Thomas B.C."/>
            <person name="Sharon I."/>
            <person name="Castelle C.J."/>
            <person name="Singh A."/>
            <person name="Wilkins M.J."/>
            <person name="Williams K.H."/>
            <person name="Banfield J.F."/>
        </authorList>
    </citation>
    <scope>NUCLEOTIDE SEQUENCE [LARGE SCALE GENOMIC DNA]</scope>
</reference>
<dbReference type="Proteomes" id="UP000034913">
    <property type="component" value="Unassembled WGS sequence"/>
</dbReference>
<dbReference type="SUPFAM" id="SSF53328">
    <property type="entry name" value="Formyltransferase"/>
    <property type="match status" value="1"/>
</dbReference>
<dbReference type="GO" id="GO:0004479">
    <property type="term" value="F:methionyl-tRNA formyltransferase activity"/>
    <property type="evidence" value="ECO:0007669"/>
    <property type="project" value="UniProtKB-UniRule"/>
</dbReference>
<name>A0A0G1X8C9_UNCK3</name>
<evidence type="ECO:0000256" key="5">
    <source>
        <dbReference type="HAMAP-Rule" id="MF_00182"/>
    </source>
</evidence>
<comment type="caution">
    <text evidence="8">The sequence shown here is derived from an EMBL/GenBank/DDBJ whole genome shotgun (WGS) entry which is preliminary data.</text>
</comment>
<dbReference type="HAMAP" id="MF_00182">
    <property type="entry name" value="Formyl_trans"/>
    <property type="match status" value="1"/>
</dbReference>
<dbReference type="InterPro" id="IPR005793">
    <property type="entry name" value="Formyl_trans_C"/>
</dbReference>
<dbReference type="InterPro" id="IPR005794">
    <property type="entry name" value="Fmt"/>
</dbReference>
<gene>
    <name evidence="5" type="primary">fmt</name>
    <name evidence="8" type="ORF">VF00_C0001G0005</name>
</gene>
<dbReference type="CDD" id="cd08704">
    <property type="entry name" value="Met_tRNA_FMT_C"/>
    <property type="match status" value="1"/>
</dbReference>
<dbReference type="InterPro" id="IPR044135">
    <property type="entry name" value="Met-tRNA-FMT_C"/>
</dbReference>
<organism evidence="8 9">
    <name type="scientific">candidate division Kazan bacterium GW2011_GWB1_52_7</name>
    <dbReference type="NCBI Taxonomy" id="1620414"/>
    <lineage>
        <taxon>Bacteria</taxon>
        <taxon>Bacteria division Kazan-3B-28</taxon>
    </lineage>
</organism>
<dbReference type="InterPro" id="IPR002376">
    <property type="entry name" value="Formyl_transf_N"/>
</dbReference>
<dbReference type="Pfam" id="PF00551">
    <property type="entry name" value="Formyl_trans_N"/>
    <property type="match status" value="1"/>
</dbReference>
<protein>
    <recommendedName>
        <fullName evidence="2 5">Methionyl-tRNA formyltransferase</fullName>
        <ecNumber evidence="2 5">2.1.2.9</ecNumber>
    </recommendedName>
</protein>